<organism evidence="1 2">
    <name type="scientific">Pseudoalteromonas aurantia 208</name>
    <dbReference type="NCBI Taxonomy" id="1314867"/>
    <lineage>
        <taxon>Bacteria</taxon>
        <taxon>Pseudomonadati</taxon>
        <taxon>Pseudomonadota</taxon>
        <taxon>Gammaproteobacteria</taxon>
        <taxon>Alteromonadales</taxon>
        <taxon>Pseudoalteromonadaceae</taxon>
        <taxon>Pseudoalteromonas</taxon>
    </lineage>
</organism>
<gene>
    <name evidence="1" type="ORF">PAUR_a2125</name>
</gene>
<dbReference type="EMBL" id="AQGV01000012">
    <property type="protein sequence ID" value="MBE0368508.1"/>
    <property type="molecule type" value="Genomic_DNA"/>
</dbReference>
<dbReference type="Proteomes" id="UP000615755">
    <property type="component" value="Unassembled WGS sequence"/>
</dbReference>
<reference evidence="1 2" key="1">
    <citation type="submission" date="2015-03" db="EMBL/GenBank/DDBJ databases">
        <title>Genome sequence of Pseudoalteromonas aurantia.</title>
        <authorList>
            <person name="Xie B.-B."/>
            <person name="Rong J.-C."/>
            <person name="Qin Q.-L."/>
            <person name="Zhang Y.-Z."/>
        </authorList>
    </citation>
    <scope>NUCLEOTIDE SEQUENCE [LARGE SCALE GENOMIC DNA]</scope>
    <source>
        <strain evidence="1 2">208</strain>
    </source>
</reference>
<proteinExistence type="predicted"/>
<sequence>MLLRHNYNATQYLEKLQKRMSKAKALSALAHKLGRCVYYMLKKETVFDETRFLKR</sequence>
<evidence type="ECO:0000313" key="2">
    <source>
        <dbReference type="Proteomes" id="UP000615755"/>
    </source>
</evidence>
<protein>
    <recommendedName>
        <fullName evidence="3">Transposase</fullName>
    </recommendedName>
</protein>
<keyword evidence="2" id="KW-1185">Reference proteome</keyword>
<comment type="caution">
    <text evidence="1">The sequence shown here is derived from an EMBL/GenBank/DDBJ whole genome shotgun (WGS) entry which is preliminary data.</text>
</comment>
<accession>A0ABR9EFH8</accession>
<name>A0ABR9EFH8_9GAMM</name>
<evidence type="ECO:0008006" key="3">
    <source>
        <dbReference type="Google" id="ProtNLM"/>
    </source>
</evidence>
<evidence type="ECO:0000313" key="1">
    <source>
        <dbReference type="EMBL" id="MBE0368508.1"/>
    </source>
</evidence>